<protein>
    <submittedName>
        <fullName evidence="1">Uncharacterized protein</fullName>
    </submittedName>
</protein>
<dbReference type="EMBL" id="SIRE01000003">
    <property type="protein sequence ID" value="TBL81063.1"/>
    <property type="molecule type" value="Genomic_DNA"/>
</dbReference>
<dbReference type="RefSeq" id="WP_131011777.1">
    <property type="nucleotide sequence ID" value="NZ_SIRE01000003.1"/>
</dbReference>
<dbReference type="AlphaFoldDB" id="A0A4Q9DYS7"/>
<evidence type="ECO:0000313" key="1">
    <source>
        <dbReference type="EMBL" id="TBL81063.1"/>
    </source>
</evidence>
<name>A0A4Q9DYS7_9BACL</name>
<evidence type="ECO:0000313" key="2">
    <source>
        <dbReference type="Proteomes" id="UP000293142"/>
    </source>
</evidence>
<reference evidence="1 2" key="1">
    <citation type="submission" date="2019-02" db="EMBL/GenBank/DDBJ databases">
        <title>Paenibacillus sp. nov., isolated from surface-sterilized tissue of Thalictrum simplex L.</title>
        <authorList>
            <person name="Tuo L."/>
        </authorList>
    </citation>
    <scope>NUCLEOTIDE SEQUENCE [LARGE SCALE GENOMIC DNA]</scope>
    <source>
        <strain evidence="1 2">N2SHLJ1</strain>
    </source>
</reference>
<sequence>MVNYVKKLFWAHKAGLDPAEQAANKVDISLSIDFWEKAVERRKRLQKLLASAYFGRVDFTEDGSDDPILRASLK</sequence>
<gene>
    <name evidence="1" type="ORF">EYB31_02925</name>
</gene>
<dbReference type="Proteomes" id="UP000293142">
    <property type="component" value="Unassembled WGS sequence"/>
</dbReference>
<accession>A0A4Q9DYS7</accession>
<comment type="caution">
    <text evidence="1">The sequence shown here is derived from an EMBL/GenBank/DDBJ whole genome shotgun (WGS) entry which is preliminary data.</text>
</comment>
<organism evidence="1 2">
    <name type="scientific">Paenibacillus thalictri</name>
    <dbReference type="NCBI Taxonomy" id="2527873"/>
    <lineage>
        <taxon>Bacteria</taxon>
        <taxon>Bacillati</taxon>
        <taxon>Bacillota</taxon>
        <taxon>Bacilli</taxon>
        <taxon>Bacillales</taxon>
        <taxon>Paenibacillaceae</taxon>
        <taxon>Paenibacillus</taxon>
    </lineage>
</organism>
<proteinExistence type="predicted"/>
<keyword evidence="2" id="KW-1185">Reference proteome</keyword>